<keyword evidence="4 7" id="KW-0732">Signal</keyword>
<evidence type="ECO:0000256" key="1">
    <source>
        <dbReference type="ARBA" id="ARBA00010491"/>
    </source>
</evidence>
<dbReference type="InterPro" id="IPR043504">
    <property type="entry name" value="Peptidase_S1_PA_chymotrypsin"/>
</dbReference>
<dbReference type="PANTHER" id="PTHR38469">
    <property type="entry name" value="PERIPLASMIC PEPTIDASE SUBFAMILY S1B"/>
    <property type="match status" value="1"/>
</dbReference>
<evidence type="ECO:0000256" key="3">
    <source>
        <dbReference type="ARBA" id="ARBA00022670"/>
    </source>
</evidence>
<evidence type="ECO:0000313" key="9">
    <source>
        <dbReference type="Proteomes" id="UP001205035"/>
    </source>
</evidence>
<comment type="function">
    <text evidence="7">Catalyzes the removal of dipeptides from the N-terminus of oligopeptides.</text>
</comment>
<reference evidence="8" key="1">
    <citation type="submission" date="2022-06" db="EMBL/GenBank/DDBJ databases">
        <title>Isolation of gut microbiota from human fecal samples.</title>
        <authorList>
            <person name="Pamer E.G."/>
            <person name="Barat B."/>
            <person name="Waligurski E."/>
            <person name="Medina S."/>
            <person name="Paddock L."/>
            <person name="Mostad J."/>
        </authorList>
    </citation>
    <scope>NUCLEOTIDE SEQUENCE</scope>
    <source>
        <strain evidence="8">DFI.6.22</strain>
    </source>
</reference>
<keyword evidence="5 7" id="KW-0378">Hydrolase</keyword>
<dbReference type="SUPFAM" id="SSF50494">
    <property type="entry name" value="Trypsin-like serine proteases"/>
    <property type="match status" value="1"/>
</dbReference>
<dbReference type="EMBL" id="JANGBQ010000001">
    <property type="protein sequence ID" value="MCQ5081325.1"/>
    <property type="molecule type" value="Genomic_DNA"/>
</dbReference>
<dbReference type="EC" id="3.4.14.-" evidence="7"/>
<comment type="similarity">
    <text evidence="1 7">Belongs to the peptidase S46 family.</text>
</comment>
<dbReference type="GO" id="GO:0006508">
    <property type="term" value="P:proteolysis"/>
    <property type="evidence" value="ECO:0007669"/>
    <property type="project" value="UniProtKB-KW"/>
</dbReference>
<evidence type="ECO:0000256" key="7">
    <source>
        <dbReference type="RuleBase" id="RU366067"/>
    </source>
</evidence>
<dbReference type="AlphaFoldDB" id="A0AAJ1CBI8"/>
<dbReference type="RefSeq" id="WP_195664558.1">
    <property type="nucleotide sequence ID" value="NZ_JADMTG010000001.1"/>
</dbReference>
<proteinExistence type="inferred from homology"/>
<keyword evidence="3 7" id="KW-0645">Protease</keyword>
<dbReference type="InterPro" id="IPR009003">
    <property type="entry name" value="Peptidase_S1_PA"/>
</dbReference>
<dbReference type="GO" id="GO:0043171">
    <property type="term" value="P:peptide catabolic process"/>
    <property type="evidence" value="ECO:0007669"/>
    <property type="project" value="UniProtKB-UniRule"/>
</dbReference>
<dbReference type="GO" id="GO:0070009">
    <property type="term" value="F:serine-type aminopeptidase activity"/>
    <property type="evidence" value="ECO:0007669"/>
    <property type="project" value="UniProtKB-UniRule"/>
</dbReference>
<evidence type="ECO:0000313" key="8">
    <source>
        <dbReference type="EMBL" id="MCQ5081325.1"/>
    </source>
</evidence>
<comment type="caution">
    <text evidence="8">The sequence shown here is derived from an EMBL/GenBank/DDBJ whole genome shotgun (WGS) entry which is preliminary data.</text>
</comment>
<keyword evidence="6 7" id="KW-0720">Serine protease</keyword>
<dbReference type="GO" id="GO:0008239">
    <property type="term" value="F:dipeptidyl-peptidase activity"/>
    <property type="evidence" value="ECO:0007669"/>
    <property type="project" value="UniProtKB-UniRule"/>
</dbReference>
<dbReference type="Pfam" id="PF10459">
    <property type="entry name" value="Peptidase_S46"/>
    <property type="match status" value="1"/>
</dbReference>
<name>A0AAJ1CBI8_9BACT</name>
<dbReference type="PANTHER" id="PTHR38469:SF1">
    <property type="entry name" value="PERIPLASMIC PEPTIDASE SUBFAMILY S1B"/>
    <property type="match status" value="1"/>
</dbReference>
<evidence type="ECO:0000256" key="6">
    <source>
        <dbReference type="ARBA" id="ARBA00022825"/>
    </source>
</evidence>
<feature type="chain" id="PRO_5042313888" description="Dipeptidyl-peptidase" evidence="7">
    <location>
        <begin position="21"/>
        <end position="723"/>
    </location>
</feature>
<evidence type="ECO:0000256" key="4">
    <source>
        <dbReference type="ARBA" id="ARBA00022729"/>
    </source>
</evidence>
<dbReference type="Gene3D" id="2.40.10.10">
    <property type="entry name" value="Trypsin-like serine proteases"/>
    <property type="match status" value="1"/>
</dbReference>
<keyword evidence="2 7" id="KW-0031">Aminopeptidase</keyword>
<gene>
    <name evidence="8" type="ORF">NE651_00255</name>
</gene>
<organism evidence="8 9">
    <name type="scientific">Alistipes onderdonkii</name>
    <dbReference type="NCBI Taxonomy" id="328813"/>
    <lineage>
        <taxon>Bacteria</taxon>
        <taxon>Pseudomonadati</taxon>
        <taxon>Bacteroidota</taxon>
        <taxon>Bacteroidia</taxon>
        <taxon>Bacteroidales</taxon>
        <taxon>Rikenellaceae</taxon>
        <taxon>Alistipes</taxon>
    </lineage>
</organism>
<dbReference type="Proteomes" id="UP001205035">
    <property type="component" value="Unassembled WGS sequence"/>
</dbReference>
<evidence type="ECO:0000256" key="2">
    <source>
        <dbReference type="ARBA" id="ARBA00022438"/>
    </source>
</evidence>
<sequence>MRRWIACLAVVLLCMQPAMADEGMWLMHRLAEIYPQMKARGLKIKDKEIYNEKSAALADAVVAVDGGMGTGSMISDQGLMITNHHVAYSDICALSTPECNLLETGFWARTRDEEIPVPGKTVWFVRKVVDVTDEANALKEEMKAAGKWGMMAPRRLYAELEGRYGRETECEVSCYSMWGGKMYLMFYYDIYKDVRLVGTPPASIGAFGGDYDNWGWPQHKGDFALYRVYADREGRPAAYSADNVPLKPRRVLQVATGGVHDGDFAMVIGFPGRTNRYASSFAVAEKQCVRNPIVVANRHDRMDILKRHMERDPRVRMEYSDAYFGLSNYADYAKWENKCLRRFDVVAIREAEEERLQRWIEADSARKAEDGTLLEELARGYEARQGAERNLNYFREAWLGPSEALLVANRVSSYLGKLERLKQDSLIVDSKDARSVVAGSGRLRRNYDAATDRDLLARMVVNFTANVPREMWGAQLQAMYDKAGGNADRMARAAFDASFCSDPARYDAYFSKNRSVAEIRRDPMVALTESVTVQRFTGGVDKAEKRGRARVGRSESRYADVLYDFRASEGLAQYPNANSTMRLTYGSVQPLNPSDGVHYDSRSTIAGYMEKYNPDEYEYRVDDRMRRLIAKRDWGRWGENDTLYVNFLTDNDITGGNSGSPVLDGKGHLIGLAFDGNRESMAGDVWFHPELARTVCVDIRYVMWVIDKYADAGWLLDEMKFAK</sequence>
<accession>A0AAJ1CBI8</accession>
<evidence type="ECO:0000256" key="5">
    <source>
        <dbReference type="ARBA" id="ARBA00022801"/>
    </source>
</evidence>
<dbReference type="InterPro" id="IPR019500">
    <property type="entry name" value="Pep_S46"/>
</dbReference>
<protein>
    <recommendedName>
        <fullName evidence="7">Dipeptidyl-peptidase</fullName>
        <ecNumber evidence="7">3.4.14.-</ecNumber>
    </recommendedName>
</protein>
<feature type="signal peptide" evidence="7">
    <location>
        <begin position="1"/>
        <end position="20"/>
    </location>
</feature>